<dbReference type="GO" id="GO:0010073">
    <property type="term" value="P:meristem maintenance"/>
    <property type="evidence" value="ECO:0007669"/>
    <property type="project" value="InterPro"/>
</dbReference>
<feature type="domain" description="Aminotransferase-like plant mobile" evidence="1">
    <location>
        <begin position="20"/>
        <end position="161"/>
    </location>
</feature>
<dbReference type="InterPro" id="IPR019557">
    <property type="entry name" value="AminoTfrase-like_pln_mobile"/>
</dbReference>
<evidence type="ECO:0000259" key="1">
    <source>
        <dbReference type="Pfam" id="PF10536"/>
    </source>
</evidence>
<protein>
    <recommendedName>
        <fullName evidence="1">Aminotransferase-like plant mobile domain-containing protein</fullName>
    </recommendedName>
</protein>
<sequence length="348" mass="39046">MAPRDAYFPFFSWRSNRNVTNISIIWALPIEGNLITGVDIKWTTQQWQNYCHQWLGFRPNENAFKRSRIKLSALLDWLLNTCDDESPFDAVLQEARVCVMCIIGGILCPDATGNTVSLLYLRHMEIIDEERPSNWGTAVLAYLYRELCMASQRGKTNIGGYAVITNMGMVTHNNTCPIPSNNAADLMPTVIDVENILPIPPYAARFLIILAQQTLQVIVPLTLVIGNMWMEQLVLDCDNSGDDIQSLRETRARNRAIGRDIMTFSSARYPSVRRGPAGDEAGPSNVYTPSGPSNVYNEAGPSNFFTPTGPSYAYTSNMHFPLETLHITSIQRHEDILGSHLCHLMARM</sequence>
<organism evidence="2">
    <name type="scientific">Sesamum angustifolium</name>
    <dbReference type="NCBI Taxonomy" id="2727405"/>
    <lineage>
        <taxon>Eukaryota</taxon>
        <taxon>Viridiplantae</taxon>
        <taxon>Streptophyta</taxon>
        <taxon>Embryophyta</taxon>
        <taxon>Tracheophyta</taxon>
        <taxon>Spermatophyta</taxon>
        <taxon>Magnoliopsida</taxon>
        <taxon>eudicotyledons</taxon>
        <taxon>Gunneridae</taxon>
        <taxon>Pentapetalae</taxon>
        <taxon>asterids</taxon>
        <taxon>lamiids</taxon>
        <taxon>Lamiales</taxon>
        <taxon>Pedaliaceae</taxon>
        <taxon>Sesamum</taxon>
    </lineage>
</organism>
<comment type="caution">
    <text evidence="2">The sequence shown here is derived from an EMBL/GenBank/DDBJ whole genome shotgun (WGS) entry which is preliminary data.</text>
</comment>
<name>A0AAW2QQG5_9LAMI</name>
<dbReference type="Pfam" id="PF10536">
    <property type="entry name" value="PMD"/>
    <property type="match status" value="1"/>
</dbReference>
<dbReference type="PANTHER" id="PTHR46033">
    <property type="entry name" value="PROTEIN MAIN-LIKE 2"/>
    <property type="match status" value="1"/>
</dbReference>
<dbReference type="EMBL" id="JACGWK010000002">
    <property type="protein sequence ID" value="KAL0369835.1"/>
    <property type="molecule type" value="Genomic_DNA"/>
</dbReference>
<evidence type="ECO:0000313" key="2">
    <source>
        <dbReference type="EMBL" id="KAL0369835.1"/>
    </source>
</evidence>
<dbReference type="AlphaFoldDB" id="A0AAW2QQG5"/>
<reference evidence="2" key="2">
    <citation type="journal article" date="2024" name="Plant">
        <title>Genomic evolution and insights into agronomic trait innovations of Sesamum species.</title>
        <authorList>
            <person name="Miao H."/>
            <person name="Wang L."/>
            <person name="Qu L."/>
            <person name="Liu H."/>
            <person name="Sun Y."/>
            <person name="Le M."/>
            <person name="Wang Q."/>
            <person name="Wei S."/>
            <person name="Zheng Y."/>
            <person name="Lin W."/>
            <person name="Duan Y."/>
            <person name="Cao H."/>
            <person name="Xiong S."/>
            <person name="Wang X."/>
            <person name="Wei L."/>
            <person name="Li C."/>
            <person name="Ma Q."/>
            <person name="Ju M."/>
            <person name="Zhao R."/>
            <person name="Li G."/>
            <person name="Mu C."/>
            <person name="Tian Q."/>
            <person name="Mei H."/>
            <person name="Zhang T."/>
            <person name="Gao T."/>
            <person name="Zhang H."/>
        </authorList>
    </citation>
    <scope>NUCLEOTIDE SEQUENCE</scope>
    <source>
        <strain evidence="2">G01</strain>
    </source>
</reference>
<proteinExistence type="predicted"/>
<dbReference type="PANTHER" id="PTHR46033:SF8">
    <property type="entry name" value="PROTEIN MAINTENANCE OF MERISTEMS-LIKE"/>
    <property type="match status" value="1"/>
</dbReference>
<dbReference type="InterPro" id="IPR044824">
    <property type="entry name" value="MAIN-like"/>
</dbReference>
<reference evidence="2" key="1">
    <citation type="submission" date="2020-06" db="EMBL/GenBank/DDBJ databases">
        <authorList>
            <person name="Li T."/>
            <person name="Hu X."/>
            <person name="Zhang T."/>
            <person name="Song X."/>
            <person name="Zhang H."/>
            <person name="Dai N."/>
            <person name="Sheng W."/>
            <person name="Hou X."/>
            <person name="Wei L."/>
        </authorList>
    </citation>
    <scope>NUCLEOTIDE SEQUENCE</scope>
    <source>
        <strain evidence="2">G01</strain>
        <tissue evidence="2">Leaf</tissue>
    </source>
</reference>
<gene>
    <name evidence="2" type="ORF">Sangu_0301600</name>
</gene>
<accession>A0AAW2QQG5</accession>